<keyword evidence="4" id="KW-1185">Reference proteome</keyword>
<dbReference type="GO" id="GO:0016757">
    <property type="term" value="F:glycosyltransferase activity"/>
    <property type="evidence" value="ECO:0007669"/>
    <property type="project" value="UniProtKB-KW"/>
</dbReference>
<dbReference type="STRING" id="3988.B9TNW3"/>
<proteinExistence type="predicted"/>
<dbReference type="SUPFAM" id="SSF53756">
    <property type="entry name" value="UDP-Glycosyltransferase/glycogen phosphorylase"/>
    <property type="match status" value="1"/>
</dbReference>
<reference evidence="4" key="1">
    <citation type="journal article" date="2010" name="Nat. Biotechnol.">
        <title>Draft genome sequence of the oilseed species Ricinus communis.</title>
        <authorList>
            <person name="Chan A.P."/>
            <person name="Crabtree J."/>
            <person name="Zhao Q."/>
            <person name="Lorenzi H."/>
            <person name="Orvis J."/>
            <person name="Puiu D."/>
            <person name="Melake-Berhan A."/>
            <person name="Jones K.M."/>
            <person name="Redman J."/>
            <person name="Chen G."/>
            <person name="Cahoon E.B."/>
            <person name="Gedil M."/>
            <person name="Stanke M."/>
            <person name="Haas B.J."/>
            <person name="Wortman J.R."/>
            <person name="Fraser-Liggett C.M."/>
            <person name="Ravel J."/>
            <person name="Rabinowicz P.D."/>
        </authorList>
    </citation>
    <scope>NUCLEOTIDE SEQUENCE [LARGE SCALE GENOMIC DNA]</scope>
    <source>
        <strain evidence="4">cv. Hale</strain>
    </source>
</reference>
<gene>
    <name evidence="3" type="ORF">RCOM_2057550</name>
</gene>
<protein>
    <submittedName>
        <fullName evidence="3">Glycosyltransferase, putative</fullName>
    </submittedName>
</protein>
<feature type="domain" description="Glycosyl transferase family 1" evidence="2">
    <location>
        <begin position="54"/>
        <end position="212"/>
    </location>
</feature>
<evidence type="ECO:0000256" key="1">
    <source>
        <dbReference type="ARBA" id="ARBA00022676"/>
    </source>
</evidence>
<dbReference type="EMBL" id="EQ993794">
    <property type="protein sequence ID" value="EEF22451.1"/>
    <property type="molecule type" value="Genomic_DNA"/>
</dbReference>
<dbReference type="eggNOG" id="KOG1111">
    <property type="taxonomic scope" value="Eukaryota"/>
</dbReference>
<dbReference type="PANTHER" id="PTHR45947">
    <property type="entry name" value="SULFOQUINOVOSYL TRANSFERASE SQD2"/>
    <property type="match status" value="1"/>
</dbReference>
<dbReference type="Gene3D" id="3.40.50.2000">
    <property type="entry name" value="Glycogen Phosphorylase B"/>
    <property type="match status" value="2"/>
</dbReference>
<dbReference type="InParanoid" id="B9TNW3"/>
<keyword evidence="1" id="KW-0808">Transferase</keyword>
<dbReference type="Pfam" id="PF00534">
    <property type="entry name" value="Glycos_transf_1"/>
    <property type="match status" value="1"/>
</dbReference>
<dbReference type="AlphaFoldDB" id="B9TNW3"/>
<sequence length="253" mass="27054">MAADPRVSFIAVSEAVRQRAITGYQLPADKIEKVFIGVDVTTFRPGPITPGARPPHILFVGRQVEKKGLEVLIRAMTRVREHFPEARVKVVGDGPLRARNEALAAELAAPVDFLGARSSEQVRRLMDECALFCLPSVVSATGDAEGLPISILEAQAAGVPVVTSAVGGRDEGIVDGRTGFGFAERDHEALAGHLCRLLGDNALRDDMGREARALAMERFDIRVCGRLLEALYARRAAGVTTPPASAVVGDVRP</sequence>
<accession>B9TNW3</accession>
<organism evidence="3 4">
    <name type="scientific">Ricinus communis</name>
    <name type="common">Castor bean</name>
    <dbReference type="NCBI Taxonomy" id="3988"/>
    <lineage>
        <taxon>Eukaryota</taxon>
        <taxon>Viridiplantae</taxon>
        <taxon>Streptophyta</taxon>
        <taxon>Embryophyta</taxon>
        <taxon>Tracheophyta</taxon>
        <taxon>Spermatophyta</taxon>
        <taxon>Magnoliopsida</taxon>
        <taxon>eudicotyledons</taxon>
        <taxon>Gunneridae</taxon>
        <taxon>Pentapetalae</taxon>
        <taxon>rosids</taxon>
        <taxon>fabids</taxon>
        <taxon>Malpighiales</taxon>
        <taxon>Euphorbiaceae</taxon>
        <taxon>Acalyphoideae</taxon>
        <taxon>Acalypheae</taxon>
        <taxon>Ricinus</taxon>
    </lineage>
</organism>
<evidence type="ECO:0000313" key="3">
    <source>
        <dbReference type="EMBL" id="EEF22451.1"/>
    </source>
</evidence>
<evidence type="ECO:0000259" key="2">
    <source>
        <dbReference type="Pfam" id="PF00534"/>
    </source>
</evidence>
<name>B9TNW3_RICCO</name>
<dbReference type="PANTHER" id="PTHR45947:SF14">
    <property type="entry name" value="SLL1723 PROTEIN"/>
    <property type="match status" value="1"/>
</dbReference>
<keyword evidence="1" id="KW-0328">Glycosyltransferase</keyword>
<dbReference type="Proteomes" id="UP000008311">
    <property type="component" value="Unassembled WGS sequence"/>
</dbReference>
<evidence type="ECO:0000313" key="4">
    <source>
        <dbReference type="Proteomes" id="UP000008311"/>
    </source>
</evidence>
<dbReference type="InterPro" id="IPR050194">
    <property type="entry name" value="Glycosyltransferase_grp1"/>
</dbReference>
<dbReference type="InterPro" id="IPR001296">
    <property type="entry name" value="Glyco_trans_1"/>
</dbReference>